<dbReference type="Proteomes" id="UP000187209">
    <property type="component" value="Unassembled WGS sequence"/>
</dbReference>
<comment type="caution">
    <text evidence="1">The sequence shown here is derived from an EMBL/GenBank/DDBJ whole genome shotgun (WGS) entry which is preliminary data.</text>
</comment>
<protein>
    <submittedName>
        <fullName evidence="1">Uncharacterized protein</fullName>
    </submittedName>
</protein>
<organism evidence="1 2">
    <name type="scientific">Stentor coeruleus</name>
    <dbReference type="NCBI Taxonomy" id="5963"/>
    <lineage>
        <taxon>Eukaryota</taxon>
        <taxon>Sar</taxon>
        <taxon>Alveolata</taxon>
        <taxon>Ciliophora</taxon>
        <taxon>Postciliodesmatophora</taxon>
        <taxon>Heterotrichea</taxon>
        <taxon>Heterotrichida</taxon>
        <taxon>Stentoridae</taxon>
        <taxon>Stentor</taxon>
    </lineage>
</organism>
<evidence type="ECO:0000313" key="2">
    <source>
        <dbReference type="Proteomes" id="UP000187209"/>
    </source>
</evidence>
<proteinExistence type="predicted"/>
<keyword evidence="2" id="KW-1185">Reference proteome</keyword>
<dbReference type="EMBL" id="MPUH01000134">
    <property type="protein sequence ID" value="OMJ89077.1"/>
    <property type="molecule type" value="Genomic_DNA"/>
</dbReference>
<evidence type="ECO:0000313" key="1">
    <source>
        <dbReference type="EMBL" id="OMJ89077.1"/>
    </source>
</evidence>
<reference evidence="1 2" key="1">
    <citation type="submission" date="2016-11" db="EMBL/GenBank/DDBJ databases">
        <title>The macronuclear genome of Stentor coeruleus: a giant cell with tiny introns.</title>
        <authorList>
            <person name="Slabodnick M."/>
            <person name="Ruby J.G."/>
            <person name="Reiff S.B."/>
            <person name="Swart E.C."/>
            <person name="Gosai S."/>
            <person name="Prabakaran S."/>
            <person name="Witkowska E."/>
            <person name="Larue G.E."/>
            <person name="Fisher S."/>
            <person name="Freeman R.M."/>
            <person name="Gunawardena J."/>
            <person name="Chu W."/>
            <person name="Stover N.A."/>
            <person name="Gregory B.D."/>
            <person name="Nowacki M."/>
            <person name="Derisi J."/>
            <person name="Roy S.W."/>
            <person name="Marshall W.F."/>
            <person name="Sood P."/>
        </authorList>
    </citation>
    <scope>NUCLEOTIDE SEQUENCE [LARGE SCALE GENOMIC DNA]</scope>
    <source>
        <strain evidence="1">WM001</strain>
    </source>
</reference>
<sequence>MQNKSQNASNEYCSIKITILHTPPSEKADLSSNMQTLASVKYNLSPGLDIEDKLSNALLENKCKTLLDSKENVQGDHKLLQTLSLPAINCNEKEHLNTENHKFNINPQIQKALTVKSPEKISSGSCSCCVF</sequence>
<dbReference type="AlphaFoldDB" id="A0A1R2CJ96"/>
<accession>A0A1R2CJ96</accession>
<name>A0A1R2CJ96_9CILI</name>
<gene>
    <name evidence="1" type="ORF">SteCoe_8796</name>
</gene>